<dbReference type="Pfam" id="PF08241">
    <property type="entry name" value="Methyltransf_11"/>
    <property type="match status" value="1"/>
</dbReference>
<dbReference type="SUPFAM" id="SSF53335">
    <property type="entry name" value="S-adenosyl-L-methionine-dependent methyltransferases"/>
    <property type="match status" value="1"/>
</dbReference>
<accession>A0A7W3P7E7</accession>
<dbReference type="PANTHER" id="PTHR42912">
    <property type="entry name" value="METHYLTRANSFERASE"/>
    <property type="match status" value="1"/>
</dbReference>
<dbReference type="Proteomes" id="UP000523079">
    <property type="component" value="Unassembled WGS sequence"/>
</dbReference>
<organism evidence="2 3">
    <name type="scientific">Microlunatus kandeliicorticis</name>
    <dbReference type="NCBI Taxonomy" id="1759536"/>
    <lineage>
        <taxon>Bacteria</taxon>
        <taxon>Bacillati</taxon>
        <taxon>Actinomycetota</taxon>
        <taxon>Actinomycetes</taxon>
        <taxon>Propionibacteriales</taxon>
        <taxon>Propionibacteriaceae</taxon>
        <taxon>Microlunatus</taxon>
    </lineage>
</organism>
<dbReference type="EMBL" id="JACGWT010000006">
    <property type="protein sequence ID" value="MBA8796051.1"/>
    <property type="molecule type" value="Genomic_DNA"/>
</dbReference>
<dbReference type="GO" id="GO:0008757">
    <property type="term" value="F:S-adenosylmethionine-dependent methyltransferase activity"/>
    <property type="evidence" value="ECO:0007669"/>
    <property type="project" value="InterPro"/>
</dbReference>
<sequence length="263" mass="28189">MTEVPGTRTFAHAGSAYDRFMGRYATPLATLFADVCRIAPGMRVLDVGCGPGALSAVAVERVGPDALCALDPTPGFVELYRSRFPGVDVRQAPAEAIPFGEAAFDVTAAQLVLHFVDRPEVAVAEMARVTRPGGTVAAAVWDFAEGMELLRFFWDAALRVDPAAPDEARTLRFGGEHKITDLLTAGGLVDAEEHLLRVESTYRDVDELWDTLLAGIGPAGSYLLAQDAERRAAIRAALDDRLGRPSGPFTLRALARAARATRP</sequence>
<reference evidence="2 3" key="1">
    <citation type="submission" date="2020-07" db="EMBL/GenBank/DDBJ databases">
        <title>Sequencing the genomes of 1000 actinobacteria strains.</title>
        <authorList>
            <person name="Klenk H.-P."/>
        </authorList>
    </citation>
    <scope>NUCLEOTIDE SEQUENCE [LARGE SCALE GENOMIC DNA]</scope>
    <source>
        <strain evidence="2 3">DSM 100723</strain>
    </source>
</reference>
<comment type="caution">
    <text evidence="2">The sequence shown here is derived from an EMBL/GenBank/DDBJ whole genome shotgun (WGS) entry which is preliminary data.</text>
</comment>
<name>A0A7W3P7E7_9ACTN</name>
<dbReference type="InterPro" id="IPR050508">
    <property type="entry name" value="Methyltransf_Superfamily"/>
</dbReference>
<keyword evidence="3" id="KW-1185">Reference proteome</keyword>
<dbReference type="Gene3D" id="3.40.50.150">
    <property type="entry name" value="Vaccinia Virus protein VP39"/>
    <property type="match status" value="1"/>
</dbReference>
<proteinExistence type="predicted"/>
<feature type="domain" description="Methyltransferase type 11" evidence="1">
    <location>
        <begin position="45"/>
        <end position="137"/>
    </location>
</feature>
<protein>
    <submittedName>
        <fullName evidence="2">SAM-dependent methyltransferase</fullName>
    </submittedName>
</protein>
<gene>
    <name evidence="2" type="ORF">FHX74_003692</name>
</gene>
<dbReference type="AlphaFoldDB" id="A0A7W3P7E7"/>
<dbReference type="InterPro" id="IPR029063">
    <property type="entry name" value="SAM-dependent_MTases_sf"/>
</dbReference>
<evidence type="ECO:0000313" key="3">
    <source>
        <dbReference type="Proteomes" id="UP000523079"/>
    </source>
</evidence>
<evidence type="ECO:0000259" key="1">
    <source>
        <dbReference type="Pfam" id="PF08241"/>
    </source>
</evidence>
<dbReference type="RefSeq" id="WP_182561630.1">
    <property type="nucleotide sequence ID" value="NZ_JACGWT010000006.1"/>
</dbReference>
<evidence type="ECO:0000313" key="2">
    <source>
        <dbReference type="EMBL" id="MBA8796051.1"/>
    </source>
</evidence>
<dbReference type="CDD" id="cd02440">
    <property type="entry name" value="AdoMet_MTases"/>
    <property type="match status" value="1"/>
</dbReference>
<dbReference type="InterPro" id="IPR013216">
    <property type="entry name" value="Methyltransf_11"/>
</dbReference>
<keyword evidence="2" id="KW-0489">Methyltransferase</keyword>
<dbReference type="PANTHER" id="PTHR42912:SF95">
    <property type="entry name" value="METHYLTRANSFERASE TYPE 11 DOMAIN-CONTAINING PROTEIN"/>
    <property type="match status" value="1"/>
</dbReference>
<keyword evidence="2" id="KW-0808">Transferase</keyword>
<dbReference type="GO" id="GO:0032259">
    <property type="term" value="P:methylation"/>
    <property type="evidence" value="ECO:0007669"/>
    <property type="project" value="UniProtKB-KW"/>
</dbReference>